<dbReference type="Proteomes" id="UP000747542">
    <property type="component" value="Unassembled WGS sequence"/>
</dbReference>
<dbReference type="PANTHER" id="PTHR46113">
    <property type="entry name" value="SNAC DOMAIN-CONTAINING PROTEIN"/>
    <property type="match status" value="1"/>
</dbReference>
<name>A0A8J5T9S9_HOMAM</name>
<dbReference type="AlphaFoldDB" id="A0A8J5T9S9"/>
<comment type="caution">
    <text evidence="1">The sequence shown here is derived from an EMBL/GenBank/DDBJ whole genome shotgun (WGS) entry which is preliminary data.</text>
</comment>
<protein>
    <submittedName>
        <fullName evidence="1">Uncharacterized protein</fullName>
    </submittedName>
</protein>
<reference evidence="1" key="1">
    <citation type="journal article" date="2021" name="Sci. Adv.">
        <title>The American lobster genome reveals insights on longevity, neural, and immune adaptations.</title>
        <authorList>
            <person name="Polinski J.M."/>
            <person name="Zimin A.V."/>
            <person name="Clark K.F."/>
            <person name="Kohn A.B."/>
            <person name="Sadowski N."/>
            <person name="Timp W."/>
            <person name="Ptitsyn A."/>
            <person name="Khanna P."/>
            <person name="Romanova D.Y."/>
            <person name="Williams P."/>
            <person name="Greenwood S.J."/>
            <person name="Moroz L.L."/>
            <person name="Walt D.R."/>
            <person name="Bodnar A.G."/>
        </authorList>
    </citation>
    <scope>NUCLEOTIDE SEQUENCE</scope>
    <source>
        <strain evidence="1">GMGI-L3</strain>
    </source>
</reference>
<dbReference type="PANTHER" id="PTHR46113:SF1">
    <property type="entry name" value="PEPTIDASE M17 LEUCYL AMINOPEPTIDASE N-TERMINAL DOMAIN-CONTAINING PROTEIN"/>
    <property type="match status" value="1"/>
</dbReference>
<proteinExistence type="predicted"/>
<keyword evidence="2" id="KW-1185">Reference proteome</keyword>
<evidence type="ECO:0000313" key="2">
    <source>
        <dbReference type="Proteomes" id="UP000747542"/>
    </source>
</evidence>
<evidence type="ECO:0000313" key="1">
    <source>
        <dbReference type="EMBL" id="KAG7173626.1"/>
    </source>
</evidence>
<accession>A0A8J5T9S9</accession>
<organism evidence="1 2">
    <name type="scientific">Homarus americanus</name>
    <name type="common">American lobster</name>
    <dbReference type="NCBI Taxonomy" id="6706"/>
    <lineage>
        <taxon>Eukaryota</taxon>
        <taxon>Metazoa</taxon>
        <taxon>Ecdysozoa</taxon>
        <taxon>Arthropoda</taxon>
        <taxon>Crustacea</taxon>
        <taxon>Multicrustacea</taxon>
        <taxon>Malacostraca</taxon>
        <taxon>Eumalacostraca</taxon>
        <taxon>Eucarida</taxon>
        <taxon>Decapoda</taxon>
        <taxon>Pleocyemata</taxon>
        <taxon>Astacidea</taxon>
        <taxon>Nephropoidea</taxon>
        <taxon>Nephropidae</taxon>
        <taxon>Homarus</taxon>
    </lineage>
</organism>
<dbReference type="EMBL" id="JAHLQT010009201">
    <property type="protein sequence ID" value="KAG7173626.1"/>
    <property type="molecule type" value="Genomic_DNA"/>
</dbReference>
<gene>
    <name evidence="1" type="ORF">Hamer_G029240</name>
</gene>
<sequence length="113" mass="13247">MGLSPSLWQTNAGYCKAQKKLKTMKVVNDVAERGVALIQDYIHVITKDEEQRQFLLQVFKNEVTLYIDTLQHQLYSFKRQNYSHAKKFRFTTESRTLDTVMKTADEGVVRHHL</sequence>